<dbReference type="InterPro" id="IPR029044">
    <property type="entry name" value="Nucleotide-diphossugar_trans"/>
</dbReference>
<sequence length="248" mass="28274">MVKKVFLSVIIPALNEGRRLASTILDIDRHLSHKEINFEILVVLSPGDDHSPELLSRLAVAIPSLRFVELGKDKGRGFAIKEGLRMVTGSWRLVMDADNAIPIVEYGKIEPYLDDFDVFVGSRILKRSNILTPAPRLRALCGKISRSVINTLMFWDIKDSQSGFMCLSESATSSVLRYSKIDGWLFNTEALAIARKIGYKTREFPVNWHYIGGSHLTPKEYFSSAGKLFRLWTDLLWNRYHIRRKFTA</sequence>
<dbReference type="Gene3D" id="3.90.550.10">
    <property type="entry name" value="Spore Coat Polysaccharide Biosynthesis Protein SpsA, Chain A"/>
    <property type="match status" value="1"/>
</dbReference>
<accession>A0A2H0UQK6</accession>
<dbReference type="PANTHER" id="PTHR10859:SF91">
    <property type="entry name" value="DOLICHYL-PHOSPHATE BETA-GLUCOSYLTRANSFERASE"/>
    <property type="match status" value="1"/>
</dbReference>
<evidence type="ECO:0000313" key="2">
    <source>
        <dbReference type="EMBL" id="PIR88732.1"/>
    </source>
</evidence>
<feature type="domain" description="Glycosyltransferase 2-like" evidence="1">
    <location>
        <begin position="8"/>
        <end position="139"/>
    </location>
</feature>
<organism evidence="2 3">
    <name type="scientific">Candidatus Harrisonbacteria bacterium CG10_big_fil_rev_8_21_14_0_10_44_23</name>
    <dbReference type="NCBI Taxonomy" id="1974585"/>
    <lineage>
        <taxon>Bacteria</taxon>
        <taxon>Candidatus Harrisoniibacteriota</taxon>
    </lineage>
</organism>
<comment type="caution">
    <text evidence="2">The sequence shown here is derived from an EMBL/GenBank/DDBJ whole genome shotgun (WGS) entry which is preliminary data.</text>
</comment>
<dbReference type="AlphaFoldDB" id="A0A2H0UQK6"/>
<dbReference type="SUPFAM" id="SSF53448">
    <property type="entry name" value="Nucleotide-diphospho-sugar transferases"/>
    <property type="match status" value="1"/>
</dbReference>
<proteinExistence type="predicted"/>
<evidence type="ECO:0000259" key="1">
    <source>
        <dbReference type="Pfam" id="PF00535"/>
    </source>
</evidence>
<evidence type="ECO:0000313" key="3">
    <source>
        <dbReference type="Proteomes" id="UP000229615"/>
    </source>
</evidence>
<dbReference type="GO" id="GO:0006487">
    <property type="term" value="P:protein N-linked glycosylation"/>
    <property type="evidence" value="ECO:0007669"/>
    <property type="project" value="TreeGrafter"/>
</dbReference>
<reference evidence="3" key="1">
    <citation type="submission" date="2017-09" db="EMBL/GenBank/DDBJ databases">
        <title>Depth-based differentiation of microbial function through sediment-hosted aquifers and enrichment of novel symbionts in the deep terrestrial subsurface.</title>
        <authorList>
            <person name="Probst A.J."/>
            <person name="Ladd B."/>
            <person name="Jarett J.K."/>
            <person name="Geller-Mcgrath D.E."/>
            <person name="Sieber C.M.K."/>
            <person name="Emerson J.B."/>
            <person name="Anantharaman K."/>
            <person name="Thomas B.C."/>
            <person name="Malmstrom R."/>
            <person name="Stieglmeier M."/>
            <person name="Klingl A."/>
            <person name="Woyke T."/>
            <person name="Ryan C.M."/>
            <person name="Banfield J.F."/>
        </authorList>
    </citation>
    <scope>NUCLEOTIDE SEQUENCE [LARGE SCALE GENOMIC DNA]</scope>
</reference>
<gene>
    <name evidence="2" type="ORF">COU09_00675</name>
</gene>
<protein>
    <recommendedName>
        <fullName evidence="1">Glycosyltransferase 2-like domain-containing protein</fullName>
    </recommendedName>
</protein>
<dbReference type="InterPro" id="IPR001173">
    <property type="entry name" value="Glyco_trans_2-like"/>
</dbReference>
<name>A0A2H0UQK6_9BACT</name>
<dbReference type="EMBL" id="PFBB01000008">
    <property type="protein sequence ID" value="PIR88732.1"/>
    <property type="molecule type" value="Genomic_DNA"/>
</dbReference>
<dbReference type="Proteomes" id="UP000229615">
    <property type="component" value="Unassembled WGS sequence"/>
</dbReference>
<dbReference type="PANTHER" id="PTHR10859">
    <property type="entry name" value="GLYCOSYL TRANSFERASE"/>
    <property type="match status" value="1"/>
</dbReference>
<dbReference type="Pfam" id="PF00535">
    <property type="entry name" value="Glycos_transf_2"/>
    <property type="match status" value="1"/>
</dbReference>